<dbReference type="Proteomes" id="UP000019753">
    <property type="component" value="Unassembled WGS sequence"/>
</dbReference>
<comment type="caution">
    <text evidence="3">The sequence shown here is derived from an EMBL/GenBank/DDBJ whole genome shotgun (WGS) entry which is preliminary data.</text>
</comment>
<feature type="transmembrane region" description="Helical" evidence="2">
    <location>
        <begin position="20"/>
        <end position="43"/>
    </location>
</feature>
<gene>
    <name evidence="3" type="ORF">N866_10590</name>
</gene>
<evidence type="ECO:0000256" key="1">
    <source>
        <dbReference type="SAM" id="MobiDB-lite"/>
    </source>
</evidence>
<evidence type="ECO:0000256" key="2">
    <source>
        <dbReference type="SAM" id="Phobius"/>
    </source>
</evidence>
<evidence type="ECO:0000313" key="3">
    <source>
        <dbReference type="EMBL" id="EYR64472.1"/>
    </source>
</evidence>
<evidence type="ECO:0000313" key="4">
    <source>
        <dbReference type="Proteomes" id="UP000019753"/>
    </source>
</evidence>
<dbReference type="EMBL" id="AXCW01000031">
    <property type="protein sequence ID" value="EYR64472.1"/>
    <property type="molecule type" value="Genomic_DNA"/>
</dbReference>
<proteinExistence type="predicted"/>
<protein>
    <submittedName>
        <fullName evidence="3">Uncharacterized protein</fullName>
    </submittedName>
</protein>
<dbReference type="AlphaFoldDB" id="A0A021VZI0"/>
<accession>A0A021VZI0</accession>
<feature type="region of interest" description="Disordered" evidence="1">
    <location>
        <begin position="120"/>
        <end position="150"/>
    </location>
</feature>
<reference evidence="3 4" key="1">
    <citation type="submission" date="2014-01" db="EMBL/GenBank/DDBJ databases">
        <title>Actinotalea ferrariae CF5-4.</title>
        <authorList>
            <person name="Chen F."/>
            <person name="Li Y."/>
            <person name="Wang G."/>
        </authorList>
    </citation>
    <scope>NUCLEOTIDE SEQUENCE [LARGE SCALE GENOMIC DNA]</scope>
    <source>
        <strain evidence="3 4">CF5-4</strain>
    </source>
</reference>
<keyword evidence="2" id="KW-1133">Transmembrane helix</keyword>
<feature type="transmembrane region" description="Helical" evidence="2">
    <location>
        <begin position="92"/>
        <end position="114"/>
    </location>
</feature>
<keyword evidence="4" id="KW-1185">Reference proteome</keyword>
<feature type="transmembrane region" description="Helical" evidence="2">
    <location>
        <begin position="50"/>
        <end position="72"/>
    </location>
</feature>
<organism evidence="3 4">
    <name type="scientific">Actinotalea ferrariae CF5-4</name>
    <dbReference type="NCBI Taxonomy" id="948458"/>
    <lineage>
        <taxon>Bacteria</taxon>
        <taxon>Bacillati</taxon>
        <taxon>Actinomycetota</taxon>
        <taxon>Actinomycetes</taxon>
        <taxon>Micrococcales</taxon>
        <taxon>Cellulomonadaceae</taxon>
        <taxon>Actinotalea</taxon>
    </lineage>
</organism>
<name>A0A021VZI0_9CELL</name>
<sequence length="150" mass="15387">MATALVFVPEFFRDPAGAQTAPAVTLIWLLAVLTAAPVVAHVVARRRPAVGAGGALIVGLPQLPLVVALAMLDVWFDVRSGYLLAGSGEEAMSYGIGSTVATVVGSVLAGLVAVSSRWGARREPPPRSTGLSAPPHDMPEGRPGSLRNGL</sequence>
<keyword evidence="2" id="KW-0812">Transmembrane</keyword>
<keyword evidence="2" id="KW-0472">Membrane</keyword>